<name>A0ABX3GIR9_9BACL</name>
<evidence type="ECO:0000259" key="2">
    <source>
        <dbReference type="Pfam" id="PF00534"/>
    </source>
</evidence>
<accession>A0ABX3GIR9</accession>
<gene>
    <name evidence="3" type="ORF">BSO21_23270</name>
</gene>
<dbReference type="PANTHER" id="PTHR46401">
    <property type="entry name" value="GLYCOSYLTRANSFERASE WBBK-RELATED"/>
    <property type="match status" value="1"/>
</dbReference>
<dbReference type="SUPFAM" id="SSF53756">
    <property type="entry name" value="UDP-Glycosyltransferase/glycogen phosphorylase"/>
    <property type="match status" value="1"/>
</dbReference>
<evidence type="ECO:0000313" key="4">
    <source>
        <dbReference type="Proteomes" id="UP000187158"/>
    </source>
</evidence>
<keyword evidence="1" id="KW-0808">Transferase</keyword>
<dbReference type="Gene3D" id="3.40.50.2000">
    <property type="entry name" value="Glycogen Phosphorylase B"/>
    <property type="match status" value="1"/>
</dbReference>
<dbReference type="InterPro" id="IPR001296">
    <property type="entry name" value="Glyco_trans_1"/>
</dbReference>
<comment type="caution">
    <text evidence="3">The sequence shown here is derived from an EMBL/GenBank/DDBJ whole genome shotgun (WGS) entry which is preliminary data.</text>
</comment>
<evidence type="ECO:0000256" key="1">
    <source>
        <dbReference type="ARBA" id="ARBA00022679"/>
    </source>
</evidence>
<dbReference type="EMBL" id="MPVP01000193">
    <property type="protein sequence ID" value="OMD21919.1"/>
    <property type="molecule type" value="Genomic_DNA"/>
</dbReference>
<dbReference type="RefSeq" id="WP_076219881.1">
    <property type="nucleotide sequence ID" value="NZ_MPVP01000193.1"/>
</dbReference>
<dbReference type="PANTHER" id="PTHR46401:SF2">
    <property type="entry name" value="GLYCOSYLTRANSFERASE WBBK-RELATED"/>
    <property type="match status" value="1"/>
</dbReference>
<keyword evidence="4" id="KW-1185">Reference proteome</keyword>
<dbReference type="Proteomes" id="UP000187158">
    <property type="component" value="Unassembled WGS sequence"/>
</dbReference>
<organism evidence="3 4">
    <name type="scientific">Paenibacillus odorifer</name>
    <dbReference type="NCBI Taxonomy" id="189426"/>
    <lineage>
        <taxon>Bacteria</taxon>
        <taxon>Bacillati</taxon>
        <taxon>Bacillota</taxon>
        <taxon>Bacilli</taxon>
        <taxon>Bacillales</taxon>
        <taxon>Paenibacillaceae</taxon>
        <taxon>Paenibacillus</taxon>
    </lineage>
</organism>
<sequence>MRIIVNNIAASSGGALAILKSFHSYLIETGLGKEHEWIFLLNDRHVEEAENIRVLVLEEVKKNWGNRLIFDLFIGKVFINKLKPDIVFSMQNTIVFGLNCKQVLYMHQSLPFQKIKKFSFLKREERVLAVYQHLIGKLIKKSIKKSDMTVVQTKWIKDAVIQFTNIASHKIVDVFPPQEDYSKYRKSSLAINENFFYPASGNLYKNHECIYKACAILQERGITNYNIALTIDKKDTLYPNIIYMGEIPFEMVLEKYNNSTLIFPSYIETLGLPLLEARQMGTRILASDCPYSREVLNDYENAYFFNPFRPQELADLMENILSGIIRIDETKKNLNMGTKFGWGIVLEILENIGNYKK</sequence>
<evidence type="ECO:0000313" key="3">
    <source>
        <dbReference type="EMBL" id="OMD21919.1"/>
    </source>
</evidence>
<reference evidence="3 4" key="1">
    <citation type="submission" date="2016-11" db="EMBL/GenBank/DDBJ databases">
        <title>Paenibacillus species isolates.</title>
        <authorList>
            <person name="Beno S.M."/>
        </authorList>
    </citation>
    <scope>NUCLEOTIDE SEQUENCE [LARGE SCALE GENOMIC DNA]</scope>
    <source>
        <strain evidence="3 4">FSL H7-0433</strain>
    </source>
</reference>
<feature type="domain" description="Glycosyl transferase family 1" evidence="2">
    <location>
        <begin position="236"/>
        <end position="323"/>
    </location>
</feature>
<dbReference type="Pfam" id="PF00534">
    <property type="entry name" value="Glycos_transf_1"/>
    <property type="match status" value="1"/>
</dbReference>
<protein>
    <recommendedName>
        <fullName evidence="2">Glycosyl transferase family 1 domain-containing protein</fullName>
    </recommendedName>
</protein>
<proteinExistence type="predicted"/>